<feature type="region of interest" description="Disordered" evidence="1">
    <location>
        <begin position="286"/>
        <end position="307"/>
    </location>
</feature>
<reference evidence="4" key="1">
    <citation type="submission" date="2016-06" db="UniProtKB">
        <authorList>
            <consortium name="WormBaseParasite"/>
        </authorList>
    </citation>
    <scope>IDENTIFICATION</scope>
</reference>
<evidence type="ECO:0000313" key="2">
    <source>
        <dbReference type="EMBL" id="VDL94672.1"/>
    </source>
</evidence>
<evidence type="ECO:0000313" key="4">
    <source>
        <dbReference type="WBParaSite" id="SSLN_0000861701-mRNA-1"/>
    </source>
</evidence>
<gene>
    <name evidence="2" type="ORF">SSLN_LOCUS8287</name>
</gene>
<proteinExistence type="predicted"/>
<dbReference type="STRING" id="70667.A0A183SVN9"/>
<keyword evidence="3" id="KW-1185">Reference proteome</keyword>
<protein>
    <submittedName>
        <fullName evidence="2 4">Uncharacterized protein</fullName>
    </submittedName>
</protein>
<organism evidence="4">
    <name type="scientific">Schistocephalus solidus</name>
    <name type="common">Tapeworm</name>
    <dbReference type="NCBI Taxonomy" id="70667"/>
    <lineage>
        <taxon>Eukaryota</taxon>
        <taxon>Metazoa</taxon>
        <taxon>Spiralia</taxon>
        <taxon>Lophotrochozoa</taxon>
        <taxon>Platyhelminthes</taxon>
        <taxon>Cestoda</taxon>
        <taxon>Eucestoda</taxon>
        <taxon>Diphyllobothriidea</taxon>
        <taxon>Diphyllobothriidae</taxon>
        <taxon>Schistocephalus</taxon>
    </lineage>
</organism>
<dbReference type="Proteomes" id="UP000275846">
    <property type="component" value="Unassembled WGS sequence"/>
</dbReference>
<dbReference type="OrthoDB" id="10062030at2759"/>
<evidence type="ECO:0000313" key="3">
    <source>
        <dbReference type="Proteomes" id="UP000275846"/>
    </source>
</evidence>
<dbReference type="AlphaFoldDB" id="A0A183SVN9"/>
<accession>A0A183SVN9</accession>
<dbReference type="WBParaSite" id="SSLN_0000861701-mRNA-1">
    <property type="protein sequence ID" value="SSLN_0000861701-mRNA-1"/>
    <property type="gene ID" value="SSLN_0000861701"/>
</dbReference>
<reference evidence="2 3" key="2">
    <citation type="submission" date="2018-11" db="EMBL/GenBank/DDBJ databases">
        <authorList>
            <consortium name="Pathogen Informatics"/>
        </authorList>
    </citation>
    <scope>NUCLEOTIDE SEQUENCE [LARGE SCALE GENOMIC DNA]</scope>
    <source>
        <strain evidence="2 3">NST_G2</strain>
    </source>
</reference>
<name>A0A183SVN9_SCHSO</name>
<sequence length="307" mass="34504">MVQKRLVAVVRLWVQVSELGTQAFVLRVQIDMAVDAGRVRVPRLEEFTCLFGVSHCNNFGSVPIEAMVKLKGVRKDENAAPTWDDAIPVCMLAYRSTVNATTRQTPLILTCGLVIQLPEEIHLPPPRHIENLDTYVSRSRRTLPVAFEKAHLRLQKTYYGRLAHGDTYQAGDIVWIRNFAAPVMVPPTFNPAWVGPYVITRVLSDMTCLIRHQDWPYSEEFSVQFNRLKPGYLAGENTNHSKLQASAFHHEDTQIVEHYLEVSPEGGNTLPEIINDEQQDEKLVELPPEGGSATKLNDAAGDGRLLL</sequence>
<dbReference type="EMBL" id="UYSU01034575">
    <property type="protein sequence ID" value="VDL94672.1"/>
    <property type="molecule type" value="Genomic_DNA"/>
</dbReference>
<evidence type="ECO:0000256" key="1">
    <source>
        <dbReference type="SAM" id="MobiDB-lite"/>
    </source>
</evidence>